<dbReference type="Gene3D" id="2.60.40.10">
    <property type="entry name" value="Immunoglobulins"/>
    <property type="match status" value="1"/>
</dbReference>
<evidence type="ECO:0000313" key="3">
    <source>
        <dbReference type="Proteomes" id="UP000485058"/>
    </source>
</evidence>
<evidence type="ECO:0008006" key="4">
    <source>
        <dbReference type="Google" id="ProtNLM"/>
    </source>
</evidence>
<protein>
    <recommendedName>
        <fullName evidence="4">CBM20 domain-containing protein</fullName>
    </recommendedName>
</protein>
<comment type="caution">
    <text evidence="2">The sequence shown here is derived from an EMBL/GenBank/DDBJ whole genome shotgun (WGS) entry which is preliminary data.</text>
</comment>
<dbReference type="InterPro" id="IPR013784">
    <property type="entry name" value="Carb-bd-like_fold"/>
</dbReference>
<dbReference type="AlphaFoldDB" id="A0A699ZGR0"/>
<evidence type="ECO:0000256" key="1">
    <source>
        <dbReference type="SAM" id="MobiDB-lite"/>
    </source>
</evidence>
<sequence length="145" mass="15683">MERSRRSPSVSHTQASGMGQAGVRAGQVVAQLSMSCSLPPHQVVRDMWQASVALQPGYYQFKLVVLDNNSGEAVWEPGPMRALTVPEEAGGGLLILHCTWCDYEMEALFLWDPVASGAGPGAGSMLYKQARTLHCEATMDIEGME</sequence>
<dbReference type="Proteomes" id="UP000485058">
    <property type="component" value="Unassembled WGS sequence"/>
</dbReference>
<dbReference type="EMBL" id="BLLF01001245">
    <property type="protein sequence ID" value="GFH18084.1"/>
    <property type="molecule type" value="Genomic_DNA"/>
</dbReference>
<evidence type="ECO:0000313" key="2">
    <source>
        <dbReference type="EMBL" id="GFH18084.1"/>
    </source>
</evidence>
<feature type="compositionally biased region" description="Polar residues" evidence="1">
    <location>
        <begin position="7"/>
        <end position="17"/>
    </location>
</feature>
<dbReference type="InterPro" id="IPR013783">
    <property type="entry name" value="Ig-like_fold"/>
</dbReference>
<organism evidence="2 3">
    <name type="scientific">Haematococcus lacustris</name>
    <name type="common">Green alga</name>
    <name type="synonym">Haematococcus pluvialis</name>
    <dbReference type="NCBI Taxonomy" id="44745"/>
    <lineage>
        <taxon>Eukaryota</taxon>
        <taxon>Viridiplantae</taxon>
        <taxon>Chlorophyta</taxon>
        <taxon>core chlorophytes</taxon>
        <taxon>Chlorophyceae</taxon>
        <taxon>CS clade</taxon>
        <taxon>Chlamydomonadales</taxon>
        <taxon>Haematococcaceae</taxon>
        <taxon>Haematococcus</taxon>
    </lineage>
</organism>
<gene>
    <name evidence="2" type="ORF">HaLaN_14827</name>
</gene>
<proteinExistence type="predicted"/>
<reference evidence="2 3" key="1">
    <citation type="submission" date="2020-02" db="EMBL/GenBank/DDBJ databases">
        <title>Draft genome sequence of Haematococcus lacustris strain NIES-144.</title>
        <authorList>
            <person name="Morimoto D."/>
            <person name="Nakagawa S."/>
            <person name="Yoshida T."/>
            <person name="Sawayama S."/>
        </authorList>
    </citation>
    <scope>NUCLEOTIDE SEQUENCE [LARGE SCALE GENOMIC DNA]</scope>
    <source>
        <strain evidence="2 3">NIES-144</strain>
    </source>
</reference>
<dbReference type="SUPFAM" id="SSF49452">
    <property type="entry name" value="Starch-binding domain-like"/>
    <property type="match status" value="1"/>
</dbReference>
<accession>A0A699ZGR0</accession>
<dbReference type="GO" id="GO:0030246">
    <property type="term" value="F:carbohydrate binding"/>
    <property type="evidence" value="ECO:0007669"/>
    <property type="project" value="InterPro"/>
</dbReference>
<keyword evidence="3" id="KW-1185">Reference proteome</keyword>
<feature type="region of interest" description="Disordered" evidence="1">
    <location>
        <begin position="1"/>
        <end position="21"/>
    </location>
</feature>
<name>A0A699ZGR0_HAELA</name>